<proteinExistence type="predicted"/>
<sequence>MTKPLKIVIAGEGGQGVQVIGKTLTVGAFIAGKHTTFIPNYGVEQRGGVSIAFVQISGGEIPFPKFAKADVLVVLCRRAVERTKTYIKPDTLYIYDREQISSRDVEDIECQKIGLDGQEYAKKYLISKVANVIYLSAIVASKKLYSIETVKKALMKEIGDKLLQDQKLHQLNFKAVDAGAKMIEVALKEAGEKVNV</sequence>
<dbReference type="STRING" id="1618345.UT18_C0030G0018"/>
<evidence type="ECO:0000256" key="1">
    <source>
        <dbReference type="ARBA" id="ARBA00023002"/>
    </source>
</evidence>
<dbReference type="Gene3D" id="3.40.920.10">
    <property type="entry name" value="Pyruvate-ferredoxin oxidoreductase, PFOR, domain III"/>
    <property type="match status" value="1"/>
</dbReference>
<keyword evidence="3" id="KW-0670">Pyruvate</keyword>
<reference evidence="3" key="1">
    <citation type="journal article" date="2015" name="Nature">
        <title>rRNA introns, odd ribosomes, and small enigmatic genomes across a large radiation of phyla.</title>
        <authorList>
            <person name="Brown C.T."/>
            <person name="Hug L.A."/>
            <person name="Thomas B.C."/>
            <person name="Sharon I."/>
            <person name="Castelle C.J."/>
            <person name="Singh A."/>
            <person name="Wilkins M.J."/>
            <person name="Williams K.H."/>
            <person name="Banfield J.F."/>
        </authorList>
    </citation>
    <scope>NUCLEOTIDE SEQUENCE [LARGE SCALE GENOMIC DNA]</scope>
</reference>
<dbReference type="PATRIC" id="fig|1618345.3.peg.1191"/>
<dbReference type="Pfam" id="PF01558">
    <property type="entry name" value="POR"/>
    <property type="match status" value="1"/>
</dbReference>
<name>A0A0G0LM71_UNCC2</name>
<evidence type="ECO:0000313" key="3">
    <source>
        <dbReference type="EMBL" id="KKQ93008.1"/>
    </source>
</evidence>
<organism evidence="3 4">
    <name type="scientific">candidate division CPR2 bacterium GW2011_GWC2_39_10</name>
    <dbReference type="NCBI Taxonomy" id="1618345"/>
    <lineage>
        <taxon>Bacteria</taxon>
        <taxon>Bacteria division CPR2</taxon>
    </lineage>
</organism>
<dbReference type="PANTHER" id="PTHR42730">
    <property type="entry name" value="2-OXOGLUTARATE SYNTHASE SUBUNIT KORC"/>
    <property type="match status" value="1"/>
</dbReference>
<dbReference type="SUPFAM" id="SSF53323">
    <property type="entry name" value="Pyruvate-ferredoxin oxidoreductase, PFOR, domain III"/>
    <property type="match status" value="1"/>
</dbReference>
<evidence type="ECO:0000259" key="2">
    <source>
        <dbReference type="Pfam" id="PF01558"/>
    </source>
</evidence>
<feature type="domain" description="Pyruvate/ketoisovalerate oxidoreductase catalytic" evidence="2">
    <location>
        <begin position="13"/>
        <end position="180"/>
    </location>
</feature>
<dbReference type="Proteomes" id="UP000034207">
    <property type="component" value="Unassembled WGS sequence"/>
</dbReference>
<gene>
    <name evidence="3" type="ORF">UT18_C0030G0018</name>
</gene>
<dbReference type="EMBL" id="LBVV01000030">
    <property type="protein sequence ID" value="KKQ93008.1"/>
    <property type="molecule type" value="Genomic_DNA"/>
</dbReference>
<dbReference type="AlphaFoldDB" id="A0A0G0LM71"/>
<dbReference type="InterPro" id="IPR019752">
    <property type="entry name" value="Pyrv/ketoisovalerate_OxRed_cat"/>
</dbReference>
<dbReference type="PANTHER" id="PTHR42730:SF1">
    <property type="entry name" value="2-OXOGLUTARATE SYNTHASE SUBUNIT KORC"/>
    <property type="match status" value="1"/>
</dbReference>
<dbReference type="InterPro" id="IPR052554">
    <property type="entry name" value="2-oxoglutarate_synth_KorC"/>
</dbReference>
<dbReference type="InterPro" id="IPR002869">
    <property type="entry name" value="Pyrv_flavodox_OxRed_cen"/>
</dbReference>
<protein>
    <submittedName>
        <fullName evidence="3">Pyruvate/ketoisovalerate oxidoreductase</fullName>
    </submittedName>
</protein>
<comment type="caution">
    <text evidence="3">The sequence shown here is derived from an EMBL/GenBank/DDBJ whole genome shotgun (WGS) entry which is preliminary data.</text>
</comment>
<accession>A0A0G0LM71</accession>
<evidence type="ECO:0000313" key="4">
    <source>
        <dbReference type="Proteomes" id="UP000034207"/>
    </source>
</evidence>
<keyword evidence="1" id="KW-0560">Oxidoreductase</keyword>
<dbReference type="GO" id="GO:0016903">
    <property type="term" value="F:oxidoreductase activity, acting on the aldehyde or oxo group of donors"/>
    <property type="evidence" value="ECO:0007669"/>
    <property type="project" value="InterPro"/>
</dbReference>